<gene>
    <name evidence="4" type="ORF">HUK68_10790</name>
</gene>
<keyword evidence="5" id="KW-1185">Reference proteome</keyword>
<dbReference type="AlphaFoldDB" id="A0A6N1X368"/>
<sequence length="313" mass="33181">MGLQLQNILAAVDGSPASAAVVSRAAMLAAKHGVALRLMDISPWCGTGAAAGPDHLPALARQAAESHGVCVEIIEDRASSVAHIAREAGRHSLIALHHERRVRLRSLWRGSLADQLLRICHSPVLILKSVPAAQESYDRVLVAVDLTPAANDLVAAAGMLDDSSAVQILHAIPPLHANPLRNAEVPEHILRAYLVRRKLEAHAQLLEVAAAALECQKRVETVLRDGEPARHAALQQSSAKAQLVVVGKRRACALLDMLCCGVAKRVIAWCEADIMVVPLDCPGPQSQPASAAHATGSLPAHRLQPTTADKSQP</sequence>
<feature type="compositionally biased region" description="Polar residues" evidence="2">
    <location>
        <begin position="304"/>
        <end position="313"/>
    </location>
</feature>
<dbReference type="EMBL" id="CP054840">
    <property type="protein sequence ID" value="QKV53338.1"/>
    <property type="molecule type" value="Genomic_DNA"/>
</dbReference>
<dbReference type="CDD" id="cd00293">
    <property type="entry name" value="USP-like"/>
    <property type="match status" value="1"/>
</dbReference>
<feature type="domain" description="UspA" evidence="3">
    <location>
        <begin position="6"/>
        <end position="128"/>
    </location>
</feature>
<dbReference type="InterPro" id="IPR006015">
    <property type="entry name" value="Universal_stress_UspA"/>
</dbReference>
<dbReference type="KEGG" id="aant:HUK68_10790"/>
<organism evidence="4 5">
    <name type="scientific">Comamonas antarctica</name>
    <dbReference type="NCBI Taxonomy" id="2743470"/>
    <lineage>
        <taxon>Bacteria</taxon>
        <taxon>Pseudomonadati</taxon>
        <taxon>Pseudomonadota</taxon>
        <taxon>Betaproteobacteria</taxon>
        <taxon>Burkholderiales</taxon>
        <taxon>Comamonadaceae</taxon>
        <taxon>Comamonas</taxon>
    </lineage>
</organism>
<proteinExistence type="inferred from homology"/>
<evidence type="ECO:0000259" key="3">
    <source>
        <dbReference type="Pfam" id="PF00582"/>
    </source>
</evidence>
<feature type="region of interest" description="Disordered" evidence="2">
    <location>
        <begin position="286"/>
        <end position="313"/>
    </location>
</feature>
<comment type="similarity">
    <text evidence="1">Belongs to the universal stress protein A family.</text>
</comment>
<evidence type="ECO:0000256" key="2">
    <source>
        <dbReference type="SAM" id="MobiDB-lite"/>
    </source>
</evidence>
<dbReference type="InterPro" id="IPR006016">
    <property type="entry name" value="UspA"/>
</dbReference>
<evidence type="ECO:0000256" key="1">
    <source>
        <dbReference type="ARBA" id="ARBA00008791"/>
    </source>
</evidence>
<evidence type="ECO:0000313" key="5">
    <source>
        <dbReference type="Proteomes" id="UP000509579"/>
    </source>
</evidence>
<accession>A0A6N1X368</accession>
<dbReference type="PANTHER" id="PTHR46268:SF6">
    <property type="entry name" value="UNIVERSAL STRESS PROTEIN UP12"/>
    <property type="match status" value="1"/>
</dbReference>
<evidence type="ECO:0000313" key="4">
    <source>
        <dbReference type="EMBL" id="QKV53338.1"/>
    </source>
</evidence>
<dbReference type="Gene3D" id="3.40.50.12370">
    <property type="match status" value="1"/>
</dbReference>
<dbReference type="RefSeq" id="WP_175504145.1">
    <property type="nucleotide sequence ID" value="NZ_CP054840.1"/>
</dbReference>
<dbReference type="Proteomes" id="UP000509579">
    <property type="component" value="Chromosome"/>
</dbReference>
<dbReference type="PANTHER" id="PTHR46268">
    <property type="entry name" value="STRESS RESPONSE PROTEIN NHAX"/>
    <property type="match status" value="1"/>
</dbReference>
<protein>
    <submittedName>
        <fullName evidence="4">Universal stress protein</fullName>
    </submittedName>
</protein>
<dbReference type="SUPFAM" id="SSF52402">
    <property type="entry name" value="Adenine nucleotide alpha hydrolases-like"/>
    <property type="match status" value="2"/>
</dbReference>
<reference evidence="4 5" key="1">
    <citation type="submission" date="2020-06" db="EMBL/GenBank/DDBJ databases">
        <title>Acidovorax antarctica sp. nov., isolated from Corinth ice sheet soil, Antarctic Fields Peninsula.</title>
        <authorList>
            <person name="Xu Q."/>
            <person name="Peng F."/>
        </authorList>
    </citation>
    <scope>NUCLEOTIDE SEQUENCE [LARGE SCALE GENOMIC DNA]</scope>
    <source>
        <strain evidence="4 5">16-35-5</strain>
    </source>
</reference>
<dbReference type="Pfam" id="PF00582">
    <property type="entry name" value="Usp"/>
    <property type="match status" value="2"/>
</dbReference>
<feature type="domain" description="UspA" evidence="3">
    <location>
        <begin position="137"/>
        <end position="278"/>
    </location>
</feature>
<name>A0A6N1X368_9BURK</name>
<dbReference type="PRINTS" id="PR01438">
    <property type="entry name" value="UNVRSLSTRESS"/>
</dbReference>